<comment type="caution">
    <text evidence="3">The sequence shown here is derived from an EMBL/GenBank/DDBJ whole genome shotgun (WGS) entry which is preliminary data.</text>
</comment>
<dbReference type="GO" id="GO:0000160">
    <property type="term" value="P:phosphorelay signal transduction system"/>
    <property type="evidence" value="ECO:0007669"/>
    <property type="project" value="InterPro"/>
</dbReference>
<evidence type="ECO:0000313" key="3">
    <source>
        <dbReference type="EMBL" id="KYG74932.1"/>
    </source>
</evidence>
<dbReference type="RefSeq" id="WP_062592406.1">
    <property type="nucleotide sequence ID" value="NZ_LQZQ01000045.1"/>
</dbReference>
<accession>A0A150X8E5</accession>
<proteinExistence type="predicted"/>
<keyword evidence="1" id="KW-0597">Phosphoprotein</keyword>
<dbReference type="Gene3D" id="1.20.120.160">
    <property type="entry name" value="HPT domain"/>
    <property type="match status" value="1"/>
</dbReference>
<dbReference type="Pfam" id="PF01627">
    <property type="entry name" value="Hpt"/>
    <property type="match status" value="1"/>
</dbReference>
<evidence type="ECO:0000259" key="2">
    <source>
        <dbReference type="PROSITE" id="PS50894"/>
    </source>
</evidence>
<evidence type="ECO:0000256" key="1">
    <source>
        <dbReference type="PROSITE-ProRule" id="PRU00110"/>
    </source>
</evidence>
<name>A0A150X8E5_ROSEK</name>
<feature type="domain" description="HPt" evidence="2">
    <location>
        <begin position="15"/>
        <end position="109"/>
    </location>
</feature>
<sequence length="109" mass="12363">MKPNLNYIKQLANGNATFENRILGVLKRELPEEIDGFRNSINSLDYALAAMLVHKIKHKVSLLGMEDGYKLTADFEDELREGAKSLQDDFEGLLKIMTTFLNSINTETE</sequence>
<evidence type="ECO:0000313" key="4">
    <source>
        <dbReference type="Proteomes" id="UP000075583"/>
    </source>
</evidence>
<gene>
    <name evidence="3" type="ORF">MB14_06940</name>
</gene>
<feature type="modified residue" description="Phosphohistidine" evidence="1">
    <location>
        <position position="54"/>
    </location>
</feature>
<dbReference type="AlphaFoldDB" id="A0A150X8E5"/>
<dbReference type="PROSITE" id="PS50894">
    <property type="entry name" value="HPT"/>
    <property type="match status" value="1"/>
</dbReference>
<dbReference type="OrthoDB" id="1441381at2"/>
<dbReference type="SUPFAM" id="SSF47226">
    <property type="entry name" value="Histidine-containing phosphotransfer domain, HPT domain"/>
    <property type="match status" value="1"/>
</dbReference>
<dbReference type="InterPro" id="IPR008207">
    <property type="entry name" value="Sig_transdc_His_kin_Hpt_dom"/>
</dbReference>
<dbReference type="GO" id="GO:0004672">
    <property type="term" value="F:protein kinase activity"/>
    <property type="evidence" value="ECO:0007669"/>
    <property type="project" value="UniProtKB-ARBA"/>
</dbReference>
<dbReference type="STRING" id="279360.MB14_06940"/>
<organism evidence="3 4">
    <name type="scientific">Roseivirga ehrenbergii (strain DSM 102268 / JCM 13514 / KCTC 12282 / NCIMB 14502 / KMM 6017)</name>
    <dbReference type="NCBI Taxonomy" id="279360"/>
    <lineage>
        <taxon>Bacteria</taxon>
        <taxon>Pseudomonadati</taxon>
        <taxon>Bacteroidota</taxon>
        <taxon>Cytophagia</taxon>
        <taxon>Cytophagales</taxon>
        <taxon>Roseivirgaceae</taxon>
        <taxon>Roseivirga</taxon>
    </lineage>
</organism>
<keyword evidence="4" id="KW-1185">Reference proteome</keyword>
<reference evidence="3" key="1">
    <citation type="submission" date="2016-01" db="EMBL/GenBank/DDBJ databases">
        <title>Genome sequencing of Roseivirga ehrenbergii KMM 6017.</title>
        <authorList>
            <person name="Selvaratnam C."/>
            <person name="Thevarajoo S."/>
            <person name="Goh K.M."/>
            <person name="Ee R."/>
            <person name="Chan K.-G."/>
            <person name="Chong C.S."/>
        </authorList>
    </citation>
    <scope>NUCLEOTIDE SEQUENCE [LARGE SCALE GENOMIC DNA]</scope>
    <source>
        <strain evidence="3">KMM 6017</strain>
    </source>
</reference>
<dbReference type="EMBL" id="LQZQ01000045">
    <property type="protein sequence ID" value="KYG74932.1"/>
    <property type="molecule type" value="Genomic_DNA"/>
</dbReference>
<dbReference type="Proteomes" id="UP000075583">
    <property type="component" value="Unassembled WGS sequence"/>
</dbReference>
<protein>
    <recommendedName>
        <fullName evidence="2">HPt domain-containing protein</fullName>
    </recommendedName>
</protein>
<dbReference type="InterPro" id="IPR036641">
    <property type="entry name" value="HPT_dom_sf"/>
</dbReference>